<dbReference type="EMBL" id="JAEANY010000002">
    <property type="protein sequence ID" value="MBH5322684.1"/>
    <property type="molecule type" value="Genomic_DNA"/>
</dbReference>
<gene>
    <name evidence="3" type="ORF">I5L03_08805</name>
</gene>
<feature type="domain" description="Putative Flp pilus-assembly TadG-like N-terminal" evidence="2">
    <location>
        <begin position="26"/>
        <end position="70"/>
    </location>
</feature>
<dbReference type="Pfam" id="PF13400">
    <property type="entry name" value="Tad"/>
    <property type="match status" value="1"/>
</dbReference>
<evidence type="ECO:0000313" key="4">
    <source>
        <dbReference type="Proteomes" id="UP000602442"/>
    </source>
</evidence>
<evidence type="ECO:0000256" key="1">
    <source>
        <dbReference type="SAM" id="Phobius"/>
    </source>
</evidence>
<feature type="transmembrane region" description="Helical" evidence="1">
    <location>
        <begin position="28"/>
        <end position="47"/>
    </location>
</feature>
<proteinExistence type="predicted"/>
<name>A0ABS0N3Y6_9SPHN</name>
<evidence type="ECO:0000259" key="2">
    <source>
        <dbReference type="Pfam" id="PF13400"/>
    </source>
</evidence>
<comment type="caution">
    <text evidence="3">The sequence shown here is derived from an EMBL/GenBank/DDBJ whole genome shotgun (WGS) entry which is preliminary data.</text>
</comment>
<keyword evidence="1" id="KW-1133">Transmembrane helix</keyword>
<accession>A0ABS0N3Y6</accession>
<evidence type="ECO:0000313" key="3">
    <source>
        <dbReference type="EMBL" id="MBH5322684.1"/>
    </source>
</evidence>
<reference evidence="3 4" key="1">
    <citation type="submission" date="2020-11" db="EMBL/GenBank/DDBJ databases">
        <title>Erythrobacter sediminis sp. nov., a marine bacterium from a tidal flat of Garorim Bay.</title>
        <authorList>
            <person name="Kim D."/>
            <person name="Yoo Y."/>
            <person name="Kim J.-J."/>
        </authorList>
    </citation>
    <scope>NUCLEOTIDE SEQUENCE [LARGE SCALE GENOMIC DNA]</scope>
    <source>
        <strain evidence="3 4">JGD-13</strain>
    </source>
</reference>
<keyword evidence="1" id="KW-0812">Transmembrane</keyword>
<keyword evidence="1" id="KW-0472">Membrane</keyword>
<dbReference type="InterPro" id="IPR036465">
    <property type="entry name" value="vWFA_dom_sf"/>
</dbReference>
<keyword evidence="4" id="KW-1185">Reference proteome</keyword>
<dbReference type="InterPro" id="IPR028087">
    <property type="entry name" value="Tad_N"/>
</dbReference>
<protein>
    <submittedName>
        <fullName evidence="3">VWA domain-containing protein</fullName>
    </submittedName>
</protein>
<dbReference type="SUPFAM" id="SSF53300">
    <property type="entry name" value="vWA-like"/>
    <property type="match status" value="1"/>
</dbReference>
<dbReference type="Gene3D" id="3.40.50.410">
    <property type="entry name" value="von Willebrand factor, type A domain"/>
    <property type="match status" value="2"/>
</dbReference>
<sequence length="652" mass="72953">MTKKFICLGDKSHAGVITRLSRDVSGNVMAIFAASLFPLIGLVGGGIDMGRGYLAQSRLQQACDAATLAARKRLGAGAAVSGEVPTDVAAAGQRFFNLNFQDGAYGTEDRTFVMTLEDDYAISGVATVKVPTTLMSVFGFDEVDVTVDCTSNLNFSDLDVMMVIDTTGSMRLTNPGDSENRIDSVRQVIQDFHTLIEAAKSPQAEVRYGFVPYSTNVNVGHLLADDWVAETWSYQSRERGEQERTVYTHYIDHTNWTYVSGERSETTEVRRYRATHYPGTPAAADTGDEENVGTDGYYRCEGGQPESTLQTTDEMLDERFETVTNPDGERRIQTWRRWHNGTRYSTRRQGQTCIVETSTDTNFVQTYEKIREPRWRTRRPWIYDQYSFDMSNWRNRTAGCVEERATYEILDYDNVDFNQALDLNIDMIPTPGDTDTQWRPMNPDAIYVRSIGNNGNGSITPERRTTTSDYADTGDWWFSACPTPARGLAEMSGDELRNYLRTLDPAGATYHDIGMIWGGRLLSPTGLFAAANADRDGVERSRHMIWLTDGATESYDIAYGAYGVDGLDRRRWNPETSVLSLDETVEARFSTACQQVKNRNIIVWVVAFGTELNPIMEQCGGPGRVFQASNAEELNDAFEAIARSMSELRVSS</sequence>
<dbReference type="RefSeq" id="WP_197921366.1">
    <property type="nucleotide sequence ID" value="NZ_CAWPTA010000007.1"/>
</dbReference>
<dbReference type="Proteomes" id="UP000602442">
    <property type="component" value="Unassembled WGS sequence"/>
</dbReference>
<organism evidence="3 4">
    <name type="scientific">Aurantiacibacter sediminis</name>
    <dbReference type="NCBI Taxonomy" id="2793064"/>
    <lineage>
        <taxon>Bacteria</taxon>
        <taxon>Pseudomonadati</taxon>
        <taxon>Pseudomonadota</taxon>
        <taxon>Alphaproteobacteria</taxon>
        <taxon>Sphingomonadales</taxon>
        <taxon>Erythrobacteraceae</taxon>
        <taxon>Aurantiacibacter</taxon>
    </lineage>
</organism>